<organism evidence="1 2">
    <name type="scientific">Bradyrhizobium huanghuaihaiense</name>
    <dbReference type="NCBI Taxonomy" id="990078"/>
    <lineage>
        <taxon>Bacteria</taxon>
        <taxon>Pseudomonadati</taxon>
        <taxon>Pseudomonadota</taxon>
        <taxon>Alphaproteobacteria</taxon>
        <taxon>Hyphomicrobiales</taxon>
        <taxon>Nitrobacteraceae</taxon>
        <taxon>Bradyrhizobium</taxon>
    </lineage>
</organism>
<dbReference type="RefSeq" id="WP_018644903.1">
    <property type="nucleotide sequence ID" value="NZ_VLLA01000016.1"/>
</dbReference>
<accession>A0A562R7B5</accession>
<dbReference type="AlphaFoldDB" id="A0A562R7B5"/>
<dbReference type="OrthoDB" id="8421928at2"/>
<reference evidence="1 2" key="1">
    <citation type="journal article" date="2015" name="Stand. Genomic Sci.">
        <title>Genomic Encyclopedia of Bacterial and Archaeal Type Strains, Phase III: the genomes of soil and plant-associated and newly described type strains.</title>
        <authorList>
            <person name="Whitman W.B."/>
            <person name="Woyke T."/>
            <person name="Klenk H.P."/>
            <person name="Zhou Y."/>
            <person name="Lilburn T.G."/>
            <person name="Beck B.J."/>
            <person name="De Vos P."/>
            <person name="Vandamme P."/>
            <person name="Eisen J.A."/>
            <person name="Garrity G."/>
            <person name="Hugenholtz P."/>
            <person name="Kyrpides N.C."/>
        </authorList>
    </citation>
    <scope>NUCLEOTIDE SEQUENCE [LARGE SCALE GENOMIC DNA]</scope>
    <source>
        <strain evidence="1 2">CGMCC 1.10948</strain>
    </source>
</reference>
<dbReference type="EMBL" id="VLLA01000016">
    <property type="protein sequence ID" value="TWI64968.1"/>
    <property type="molecule type" value="Genomic_DNA"/>
</dbReference>
<dbReference type="Proteomes" id="UP000316291">
    <property type="component" value="Unassembled WGS sequence"/>
</dbReference>
<sequence length="481" mass="52217">MGRLDIRLDKKNLGTDLELGVVADVLQIKDFQGKFPEAPFEQEVVIPAGATGFRRVDVPPGTYRIEARLPSGEVMSKTQEVSDNAAEVPVVFEPAASPHEWLSWQRLAGNVPSEKEYEEFLKDIAGKISKAAKSKDVRIDISPTVIGWAAGHLRQLHVRVKALLEGTSAAPAAGDDPAEADATAEPTTADFELLQANPSDGTALWSTLRSHAAWTEWRRSASPYPGCSFVRKDDRALSLWQVTQSDYQKSIVGTPRGALPLRCLAAMRRGDGVDVILLPIPWAFEPDPDKTPVTIEVLREAGASAAGRTTVVVQDPSLGGLLMYLNSNKIGSASTVLAEASQTGLINSLLADKRNPLAACAAGYVAIAGLADSNREQWTQWLGLLSQFAWLPDGNVIQAAYLLKTARSKSELDEALTSLKKAYRKGIPFFIAGVQHLQQGLYSFSEKDAEARQMYESVTNVALKVDANQVFTLLRLPSEQN</sequence>
<comment type="caution">
    <text evidence="1">The sequence shown here is derived from an EMBL/GenBank/DDBJ whole genome shotgun (WGS) entry which is preliminary data.</text>
</comment>
<evidence type="ECO:0000313" key="2">
    <source>
        <dbReference type="Proteomes" id="UP000316291"/>
    </source>
</evidence>
<evidence type="ECO:0000313" key="1">
    <source>
        <dbReference type="EMBL" id="TWI64968.1"/>
    </source>
</evidence>
<protein>
    <submittedName>
        <fullName evidence="1">Uncharacterized protein</fullName>
    </submittedName>
</protein>
<proteinExistence type="predicted"/>
<gene>
    <name evidence="1" type="ORF">IQ16_05597</name>
</gene>
<keyword evidence="2" id="KW-1185">Reference proteome</keyword>
<name>A0A562R7B5_9BRAD</name>